<comment type="caution">
    <text evidence="1">The sequence shown here is derived from an EMBL/GenBank/DDBJ whole genome shotgun (WGS) entry which is preliminary data.</text>
</comment>
<organism evidence="1 2">
    <name type="scientific">Rhamnella rubrinervis</name>
    <dbReference type="NCBI Taxonomy" id="2594499"/>
    <lineage>
        <taxon>Eukaryota</taxon>
        <taxon>Viridiplantae</taxon>
        <taxon>Streptophyta</taxon>
        <taxon>Embryophyta</taxon>
        <taxon>Tracheophyta</taxon>
        <taxon>Spermatophyta</taxon>
        <taxon>Magnoliopsida</taxon>
        <taxon>eudicotyledons</taxon>
        <taxon>Gunneridae</taxon>
        <taxon>Pentapetalae</taxon>
        <taxon>rosids</taxon>
        <taxon>fabids</taxon>
        <taxon>Rosales</taxon>
        <taxon>Rhamnaceae</taxon>
        <taxon>rhamnoid group</taxon>
        <taxon>Rhamneae</taxon>
        <taxon>Rhamnella</taxon>
    </lineage>
</organism>
<sequence length="199" mass="23501">MMRTLPRSNRTFNPYRPISNDVARQYAQFMNSDDKDAIVEYNTISVKKIFYRELEFSLTWLIDDVSINNFHKALHNVVSRMRDPELPVRVDSIFALRSFVVARRDLNEIRPILPQLLDGYGIHLETIMDKFGEEMALYALCFCQNLCHLKVDTTKIVKWNYRLYERDLASLGETFSREQNEYLARSREFSLLLTSTKKT</sequence>
<dbReference type="Gene3D" id="1.25.10.10">
    <property type="entry name" value="Leucine-rich Repeat Variant"/>
    <property type="match status" value="1"/>
</dbReference>
<dbReference type="OrthoDB" id="760868at2759"/>
<dbReference type="Proteomes" id="UP000796880">
    <property type="component" value="Unassembled WGS sequence"/>
</dbReference>
<proteinExistence type="predicted"/>
<dbReference type="AlphaFoldDB" id="A0A8K0DXK0"/>
<accession>A0A8K0DXK0</accession>
<evidence type="ECO:0000313" key="1">
    <source>
        <dbReference type="EMBL" id="KAF3438501.1"/>
    </source>
</evidence>
<gene>
    <name evidence="1" type="ORF">FNV43_RR21263</name>
</gene>
<protein>
    <submittedName>
        <fullName evidence="1">Uncharacterized protein</fullName>
    </submittedName>
</protein>
<dbReference type="InterPro" id="IPR011989">
    <property type="entry name" value="ARM-like"/>
</dbReference>
<name>A0A8K0DXK0_9ROSA</name>
<reference evidence="1" key="1">
    <citation type="submission" date="2020-03" db="EMBL/GenBank/DDBJ databases">
        <title>A high-quality chromosome-level genome assembly of a woody plant with both climbing and erect habits, Rhamnella rubrinervis.</title>
        <authorList>
            <person name="Lu Z."/>
            <person name="Yang Y."/>
            <person name="Zhu X."/>
            <person name="Sun Y."/>
        </authorList>
    </citation>
    <scope>NUCLEOTIDE SEQUENCE</scope>
    <source>
        <strain evidence="1">BYM</strain>
        <tissue evidence="1">Leaf</tissue>
    </source>
</reference>
<evidence type="ECO:0000313" key="2">
    <source>
        <dbReference type="Proteomes" id="UP000796880"/>
    </source>
</evidence>
<dbReference type="EMBL" id="VOIH02000009">
    <property type="protein sequence ID" value="KAF3438501.1"/>
    <property type="molecule type" value="Genomic_DNA"/>
</dbReference>
<keyword evidence="2" id="KW-1185">Reference proteome</keyword>